<gene>
    <name evidence="1" type="ORF">AFUS01_LOCUS36978</name>
</gene>
<proteinExistence type="predicted"/>
<dbReference type="Proteomes" id="UP000708208">
    <property type="component" value="Unassembled WGS sequence"/>
</dbReference>
<organism evidence="1 2">
    <name type="scientific">Allacma fusca</name>
    <dbReference type="NCBI Taxonomy" id="39272"/>
    <lineage>
        <taxon>Eukaryota</taxon>
        <taxon>Metazoa</taxon>
        <taxon>Ecdysozoa</taxon>
        <taxon>Arthropoda</taxon>
        <taxon>Hexapoda</taxon>
        <taxon>Collembola</taxon>
        <taxon>Symphypleona</taxon>
        <taxon>Sminthuridae</taxon>
        <taxon>Allacma</taxon>
    </lineage>
</organism>
<evidence type="ECO:0000313" key="2">
    <source>
        <dbReference type="Proteomes" id="UP000708208"/>
    </source>
</evidence>
<feature type="non-terminal residue" evidence="1">
    <location>
        <position position="1"/>
    </location>
</feature>
<name>A0A8J2LRW1_9HEXA</name>
<dbReference type="AlphaFoldDB" id="A0A8J2LRW1"/>
<evidence type="ECO:0000313" key="1">
    <source>
        <dbReference type="EMBL" id="CAG7826955.1"/>
    </source>
</evidence>
<accession>A0A8J2LRW1</accession>
<comment type="caution">
    <text evidence="1">The sequence shown here is derived from an EMBL/GenBank/DDBJ whole genome shotgun (WGS) entry which is preliminary data.</text>
</comment>
<reference evidence="1" key="1">
    <citation type="submission" date="2021-06" db="EMBL/GenBank/DDBJ databases">
        <authorList>
            <person name="Hodson N. C."/>
            <person name="Mongue J. A."/>
            <person name="Jaron S. K."/>
        </authorList>
    </citation>
    <scope>NUCLEOTIDE SEQUENCE</scope>
</reference>
<keyword evidence="2" id="KW-1185">Reference proteome</keyword>
<protein>
    <submittedName>
        <fullName evidence="1">Uncharacterized protein</fullName>
    </submittedName>
</protein>
<dbReference type="EMBL" id="CAJVCH010541777">
    <property type="protein sequence ID" value="CAG7826955.1"/>
    <property type="molecule type" value="Genomic_DNA"/>
</dbReference>
<sequence>YGTCGLFSYRIGERRFLVSFYVYSNNRNEFAIGFIPAGTTLDDQLYKGMRFADWAEKTDRRKVNCQAPILEGTVEFGSYRARASMKSAKKAFLTILISNAHQ</sequence>